<dbReference type="EMBL" id="MU393438">
    <property type="protein sequence ID" value="KAI4868380.1"/>
    <property type="molecule type" value="Genomic_DNA"/>
</dbReference>
<accession>A0ACB9ZB15</accession>
<gene>
    <name evidence="1" type="ORF">F4820DRAFT_123121</name>
</gene>
<comment type="caution">
    <text evidence="1">The sequence shown here is derived from an EMBL/GenBank/DDBJ whole genome shotgun (WGS) entry which is preliminary data.</text>
</comment>
<reference evidence="1 2" key="1">
    <citation type="journal article" date="2022" name="New Phytol.">
        <title>Ecological generalism drives hyperdiversity of secondary metabolite gene clusters in xylarialean endophytes.</title>
        <authorList>
            <person name="Franco M.E.E."/>
            <person name="Wisecaver J.H."/>
            <person name="Arnold A.E."/>
            <person name="Ju Y.M."/>
            <person name="Slot J.C."/>
            <person name="Ahrendt S."/>
            <person name="Moore L.P."/>
            <person name="Eastman K.E."/>
            <person name="Scott K."/>
            <person name="Konkel Z."/>
            <person name="Mondo S.J."/>
            <person name="Kuo A."/>
            <person name="Hayes R.D."/>
            <person name="Haridas S."/>
            <person name="Andreopoulos B."/>
            <person name="Riley R."/>
            <person name="LaButti K."/>
            <person name="Pangilinan J."/>
            <person name="Lipzen A."/>
            <person name="Amirebrahimi M."/>
            <person name="Yan J."/>
            <person name="Adam C."/>
            <person name="Keymanesh K."/>
            <person name="Ng V."/>
            <person name="Louie K."/>
            <person name="Northen T."/>
            <person name="Drula E."/>
            <person name="Henrissat B."/>
            <person name="Hsieh H.M."/>
            <person name="Youens-Clark K."/>
            <person name="Lutzoni F."/>
            <person name="Miadlikowska J."/>
            <person name="Eastwood D.C."/>
            <person name="Hamelin R.C."/>
            <person name="Grigoriev I.V."/>
            <person name="U'Ren J.M."/>
        </authorList>
    </citation>
    <scope>NUCLEOTIDE SEQUENCE [LARGE SCALE GENOMIC DNA]</scope>
    <source>
        <strain evidence="1 2">CBS 119005</strain>
    </source>
</reference>
<dbReference type="Proteomes" id="UP001497700">
    <property type="component" value="Unassembled WGS sequence"/>
</dbReference>
<sequence length="300" mass="34287">MMASFADASPYSIDIIPKTEIEVLNQEIAEDEAMYRIRARKRVHYLTIPVHPDPVFDEFTLCRPYLLIPKLPPFPNADWTKIRVFQSPGGEIKSDISYEPLSQIQSSWHPRHIDVLSLKRISSHNARVKEVEFEGRTVFSKMAIFEWWIPQVERETRVYEIIAENQCPDKPPIAPAFLGHLTEQGRTIGFLIENIQGDYASLVNLPECEAALRRLHSMGLVHGDANRYNFVVERSTGHVKMIDFEHAEAYDEEKARLEIEELKAQLTEETGRGASVMVVNGVEKRSGAAPIPYTYHADEN</sequence>
<protein>
    <submittedName>
        <fullName evidence="1">Uncharacterized protein</fullName>
    </submittedName>
</protein>
<name>A0ACB9ZB15_9PEZI</name>
<evidence type="ECO:0000313" key="2">
    <source>
        <dbReference type="Proteomes" id="UP001497700"/>
    </source>
</evidence>
<keyword evidence="2" id="KW-1185">Reference proteome</keyword>
<organism evidence="1 2">
    <name type="scientific">Hypoxylon rubiginosum</name>
    <dbReference type="NCBI Taxonomy" id="110542"/>
    <lineage>
        <taxon>Eukaryota</taxon>
        <taxon>Fungi</taxon>
        <taxon>Dikarya</taxon>
        <taxon>Ascomycota</taxon>
        <taxon>Pezizomycotina</taxon>
        <taxon>Sordariomycetes</taxon>
        <taxon>Xylariomycetidae</taxon>
        <taxon>Xylariales</taxon>
        <taxon>Hypoxylaceae</taxon>
        <taxon>Hypoxylon</taxon>
    </lineage>
</organism>
<evidence type="ECO:0000313" key="1">
    <source>
        <dbReference type="EMBL" id="KAI4868380.1"/>
    </source>
</evidence>
<proteinExistence type="predicted"/>